<reference evidence="2 3" key="1">
    <citation type="submission" date="2018-11" db="EMBL/GenBank/DDBJ databases">
        <title>Whole genome sequence of Streptomyces paromomycinus NBRC 15454(T).</title>
        <authorList>
            <person name="Komaki H."/>
            <person name="Tamura T."/>
        </authorList>
    </citation>
    <scope>NUCLEOTIDE SEQUENCE [LARGE SCALE GENOMIC DNA]</scope>
    <source>
        <strain evidence="2 3">NBRC 15454</strain>
    </source>
</reference>
<dbReference type="AlphaFoldDB" id="A0A401W357"/>
<dbReference type="EMBL" id="BHZD01000001">
    <property type="protein sequence ID" value="GCD43742.1"/>
    <property type="molecule type" value="Genomic_DNA"/>
</dbReference>
<protein>
    <submittedName>
        <fullName evidence="2">Uncharacterized protein</fullName>
    </submittedName>
</protein>
<evidence type="ECO:0000313" key="3">
    <source>
        <dbReference type="Proteomes" id="UP000286746"/>
    </source>
</evidence>
<feature type="region of interest" description="Disordered" evidence="1">
    <location>
        <begin position="154"/>
        <end position="182"/>
    </location>
</feature>
<comment type="caution">
    <text evidence="2">The sequence shown here is derived from an EMBL/GenBank/DDBJ whole genome shotgun (WGS) entry which is preliminary data.</text>
</comment>
<accession>A0A401W357</accession>
<gene>
    <name evidence="2" type="ORF">GKJPGBOP_03424</name>
</gene>
<feature type="compositionally biased region" description="Basic and acidic residues" evidence="1">
    <location>
        <begin position="162"/>
        <end position="182"/>
    </location>
</feature>
<proteinExistence type="predicted"/>
<evidence type="ECO:0000256" key="1">
    <source>
        <dbReference type="SAM" id="MobiDB-lite"/>
    </source>
</evidence>
<evidence type="ECO:0000313" key="2">
    <source>
        <dbReference type="EMBL" id="GCD43742.1"/>
    </source>
</evidence>
<organism evidence="2 3">
    <name type="scientific">Streptomyces paromomycinus</name>
    <name type="common">Streptomyces rimosus subsp. paromomycinus</name>
    <dbReference type="NCBI Taxonomy" id="92743"/>
    <lineage>
        <taxon>Bacteria</taxon>
        <taxon>Bacillati</taxon>
        <taxon>Actinomycetota</taxon>
        <taxon>Actinomycetes</taxon>
        <taxon>Kitasatosporales</taxon>
        <taxon>Streptomycetaceae</taxon>
        <taxon>Streptomyces</taxon>
    </lineage>
</organism>
<keyword evidence="3" id="KW-1185">Reference proteome</keyword>
<sequence>MTIAAVLLGAMSSYVANFLMERSRNRYQLKTRWDDKKLSAYETYIDRMRACIFLAAQLYEQREGMREAEKPEQELLADVAEAGRLRGRAFERVMLLGGDDVVEAAHELNAAALEVDWQAAGKTAGTLQQWRDRNRAVFRAINVFHEAAREDLGVQGSVSGSKHPERDLLLPPLRQERNSSPR</sequence>
<dbReference type="Proteomes" id="UP000286746">
    <property type="component" value="Unassembled WGS sequence"/>
</dbReference>
<name>A0A401W357_STREY</name>